<feature type="transmembrane region" description="Helical" evidence="11">
    <location>
        <begin position="21"/>
        <end position="38"/>
    </location>
</feature>
<protein>
    <submittedName>
        <fullName evidence="12">Unannotated protein</fullName>
    </submittedName>
</protein>
<dbReference type="PANTHER" id="PTHR14269:SF62">
    <property type="entry name" value="CDP-DIACYLGLYCEROL--GLYCEROL-3-PHOSPHATE 3-PHOSPHATIDYLTRANSFERASE 1, CHLOROPLASTIC"/>
    <property type="match status" value="1"/>
</dbReference>
<dbReference type="Pfam" id="PF01066">
    <property type="entry name" value="CDP-OH_P_transf"/>
    <property type="match status" value="1"/>
</dbReference>
<comment type="subcellular location">
    <subcellularLocation>
        <location evidence="1">Membrane</location>
        <topology evidence="1">Multi-pass membrane protein</topology>
    </subcellularLocation>
</comment>
<dbReference type="AlphaFoldDB" id="A0A6J6QAL1"/>
<dbReference type="InterPro" id="IPR050324">
    <property type="entry name" value="CDP-alcohol_PTase-I"/>
</dbReference>
<keyword evidence="3" id="KW-0444">Lipid biosynthesis</keyword>
<keyword evidence="4" id="KW-0808">Transferase</keyword>
<keyword evidence="6 11" id="KW-1133">Transmembrane helix</keyword>
<evidence type="ECO:0000256" key="9">
    <source>
        <dbReference type="ARBA" id="ARBA00023209"/>
    </source>
</evidence>
<dbReference type="InterPro" id="IPR004570">
    <property type="entry name" value="Phosphatidylglycerol_P_synth"/>
</dbReference>
<evidence type="ECO:0000256" key="10">
    <source>
        <dbReference type="ARBA" id="ARBA00023264"/>
    </source>
</evidence>
<reference evidence="12" key="1">
    <citation type="submission" date="2020-05" db="EMBL/GenBank/DDBJ databases">
        <authorList>
            <person name="Chiriac C."/>
            <person name="Salcher M."/>
            <person name="Ghai R."/>
            <person name="Kavagutti S V."/>
        </authorList>
    </citation>
    <scope>NUCLEOTIDE SEQUENCE</scope>
</reference>
<dbReference type="PROSITE" id="PS00379">
    <property type="entry name" value="CDP_ALCOHOL_P_TRANSF"/>
    <property type="match status" value="1"/>
</dbReference>
<evidence type="ECO:0000256" key="3">
    <source>
        <dbReference type="ARBA" id="ARBA00022516"/>
    </source>
</evidence>
<dbReference type="GO" id="GO:0008444">
    <property type="term" value="F:CDP-diacylglycerol-glycerol-3-phosphate 3-phosphatidyltransferase activity"/>
    <property type="evidence" value="ECO:0007669"/>
    <property type="project" value="InterPro"/>
</dbReference>
<evidence type="ECO:0000256" key="8">
    <source>
        <dbReference type="ARBA" id="ARBA00023136"/>
    </source>
</evidence>
<evidence type="ECO:0000256" key="2">
    <source>
        <dbReference type="ARBA" id="ARBA00010441"/>
    </source>
</evidence>
<dbReference type="InterPro" id="IPR043130">
    <property type="entry name" value="CDP-OH_PTrfase_TM_dom"/>
</dbReference>
<proteinExistence type="inferred from homology"/>
<keyword evidence="8 11" id="KW-0472">Membrane</keyword>
<evidence type="ECO:0000256" key="4">
    <source>
        <dbReference type="ARBA" id="ARBA00022679"/>
    </source>
</evidence>
<dbReference type="PANTHER" id="PTHR14269">
    <property type="entry name" value="CDP-DIACYLGLYCEROL--GLYCEROL-3-PHOSPHATE 3-PHOSPHATIDYLTRANSFERASE-RELATED"/>
    <property type="match status" value="1"/>
</dbReference>
<evidence type="ECO:0000256" key="1">
    <source>
        <dbReference type="ARBA" id="ARBA00004141"/>
    </source>
</evidence>
<feature type="transmembrane region" description="Helical" evidence="11">
    <location>
        <begin position="159"/>
        <end position="176"/>
    </location>
</feature>
<gene>
    <name evidence="12" type="ORF">UFOPK2399_01857</name>
</gene>
<comment type="similarity">
    <text evidence="2">Belongs to the CDP-alcohol phosphatidyltransferase class-I family.</text>
</comment>
<evidence type="ECO:0000256" key="7">
    <source>
        <dbReference type="ARBA" id="ARBA00023098"/>
    </source>
</evidence>
<organism evidence="12">
    <name type="scientific">freshwater metagenome</name>
    <dbReference type="NCBI Taxonomy" id="449393"/>
    <lineage>
        <taxon>unclassified sequences</taxon>
        <taxon>metagenomes</taxon>
        <taxon>ecological metagenomes</taxon>
    </lineage>
</organism>
<name>A0A6J6QAL1_9ZZZZ</name>
<accession>A0A6J6QAL1</accession>
<evidence type="ECO:0000256" key="11">
    <source>
        <dbReference type="SAM" id="Phobius"/>
    </source>
</evidence>
<dbReference type="PIRSF" id="PIRSF000847">
    <property type="entry name" value="Phos_ph_gly_syn"/>
    <property type="match status" value="1"/>
</dbReference>
<dbReference type="GO" id="GO:0016020">
    <property type="term" value="C:membrane"/>
    <property type="evidence" value="ECO:0007669"/>
    <property type="project" value="UniProtKB-SubCell"/>
</dbReference>
<dbReference type="InterPro" id="IPR000462">
    <property type="entry name" value="CDP-OH_P_trans"/>
</dbReference>
<keyword evidence="5 11" id="KW-0812">Transmembrane</keyword>
<evidence type="ECO:0000313" key="12">
    <source>
        <dbReference type="EMBL" id="CAB4708770.1"/>
    </source>
</evidence>
<sequence length="185" mass="20028">MLHAMSSRAPRGLSHLPNVLTLARLAVLPVFAVLVAHADGGHTLWGAAVFGAAGITDQIDGFLARRWHVESAFGKIADPLADRLLIAVAVILLWHADRLPLLALAIPLRDVVLVGLTPFALRRGYRFEVNFAGKAATWVLYASLAAVMCTGAGTSWPLWIFWWGVTLAVVALAQYVQKARREVTS</sequence>
<keyword evidence="10" id="KW-1208">Phospholipid metabolism</keyword>
<evidence type="ECO:0000256" key="5">
    <source>
        <dbReference type="ARBA" id="ARBA00022692"/>
    </source>
</evidence>
<dbReference type="InterPro" id="IPR048254">
    <property type="entry name" value="CDP_ALCOHOL_P_TRANSF_CS"/>
</dbReference>
<dbReference type="Gene3D" id="1.20.120.1760">
    <property type="match status" value="1"/>
</dbReference>
<dbReference type="EMBL" id="CAEZXP010000008">
    <property type="protein sequence ID" value="CAB4708770.1"/>
    <property type="molecule type" value="Genomic_DNA"/>
</dbReference>
<feature type="transmembrane region" description="Helical" evidence="11">
    <location>
        <begin position="133"/>
        <end position="153"/>
    </location>
</feature>
<feature type="transmembrane region" description="Helical" evidence="11">
    <location>
        <begin position="76"/>
        <end position="95"/>
    </location>
</feature>
<dbReference type="GO" id="GO:0046474">
    <property type="term" value="P:glycerophospholipid biosynthetic process"/>
    <property type="evidence" value="ECO:0007669"/>
    <property type="project" value="TreeGrafter"/>
</dbReference>
<keyword evidence="9" id="KW-0594">Phospholipid biosynthesis</keyword>
<keyword evidence="7" id="KW-0443">Lipid metabolism</keyword>
<evidence type="ECO:0000256" key="6">
    <source>
        <dbReference type="ARBA" id="ARBA00022989"/>
    </source>
</evidence>